<comment type="caution">
    <text evidence="2">The sequence shown here is derived from an EMBL/GenBank/DDBJ whole genome shotgun (WGS) entry which is preliminary data.</text>
</comment>
<evidence type="ECO:0000313" key="3">
    <source>
        <dbReference type="Proteomes" id="UP001163731"/>
    </source>
</evidence>
<dbReference type="Proteomes" id="UP001163731">
    <property type="component" value="Unassembled WGS sequence"/>
</dbReference>
<dbReference type="Pfam" id="PF03432">
    <property type="entry name" value="Relaxase"/>
    <property type="match status" value="1"/>
</dbReference>
<proteinExistence type="predicted"/>
<dbReference type="RefSeq" id="WP_264749114.1">
    <property type="nucleotide sequence ID" value="NZ_JAPDHW010000002.1"/>
</dbReference>
<gene>
    <name evidence="2" type="ORF">OMO38_04995</name>
</gene>
<protein>
    <submittedName>
        <fullName evidence="2">Relaxase/mobilization nuclease domain-containing protein</fullName>
    </submittedName>
</protein>
<feature type="domain" description="MobA/VirD2-like nuclease" evidence="1">
    <location>
        <begin position="17"/>
        <end position="148"/>
    </location>
</feature>
<organism evidence="2 3">
    <name type="scientific">Chryseobacterium kimseyorum</name>
    <dbReference type="NCBI Taxonomy" id="2984028"/>
    <lineage>
        <taxon>Bacteria</taxon>
        <taxon>Pseudomonadati</taxon>
        <taxon>Bacteroidota</taxon>
        <taxon>Flavobacteriia</taxon>
        <taxon>Flavobacteriales</taxon>
        <taxon>Weeksellaceae</taxon>
        <taxon>Chryseobacterium group</taxon>
        <taxon>Chryseobacterium</taxon>
    </lineage>
</organism>
<sequence length="307" mass="35223">MNNSATTRNISKIAIEYNGNDKGTARRIYQNNLVTEDPEHQFKEMKTVADRNKNVKNWALTGYISPEKSIGDRLSNDEFTELALRALKKIGVSDNNQMVLDIHSSTKQKHIHFIVNRVDIRGVNTIKANKIGENFGKAVREVCQEMNLKTDIEIGKGKKKLMLDALMASLKMSRNFQELIDSMKNLGYRITLSQNEKVGISGMRIVRFEDINHQTEREYKPGYKLSEITNTLKISDIKQKLKENQERTLKFDSTENIQVSVNANVNEQEDSTSVSRQLENMAKVLLNPTFTAPQDDDLLKKKKRKFR</sequence>
<evidence type="ECO:0000313" key="2">
    <source>
        <dbReference type="EMBL" id="MCW3167878.1"/>
    </source>
</evidence>
<name>A0ABT3HVR4_9FLAO</name>
<dbReference type="EMBL" id="JAPDHW010000002">
    <property type="protein sequence ID" value="MCW3167878.1"/>
    <property type="molecule type" value="Genomic_DNA"/>
</dbReference>
<reference evidence="2" key="1">
    <citation type="submission" date="2022-10" db="EMBL/GenBank/DDBJ databases">
        <title>Chryseobacterium babae sp. nov. isolated from the gut of the beetle Oryctes rhinoceros, and Chryseobacterium kimseyorum sp. nov., isolated from a stick insect rearing cage.</title>
        <authorList>
            <person name="Shelomi M."/>
            <person name="Han C.-J."/>
            <person name="Chen W.-M."/>
            <person name="Chen H.-K."/>
            <person name="Liaw S.-J."/>
            <person name="Muhle E."/>
            <person name="Clermont D."/>
        </authorList>
    </citation>
    <scope>NUCLEOTIDE SEQUENCE</scope>
    <source>
        <strain evidence="2">09-1422</strain>
    </source>
</reference>
<evidence type="ECO:0000259" key="1">
    <source>
        <dbReference type="Pfam" id="PF03432"/>
    </source>
</evidence>
<keyword evidence="3" id="KW-1185">Reference proteome</keyword>
<accession>A0ABT3HVR4</accession>
<dbReference type="InterPro" id="IPR005094">
    <property type="entry name" value="Endonuclease_MobA/VirD2"/>
</dbReference>